<protein>
    <recommendedName>
        <fullName evidence="4">F-box domain-containing protein</fullName>
    </recommendedName>
</protein>
<reference evidence="2 3" key="1">
    <citation type="submission" date="2016-10" db="EMBL/GenBank/DDBJ databases">
        <title>Genome sequence of the basidiomycete white-rot fungus Trametes pubescens.</title>
        <authorList>
            <person name="Makela M.R."/>
            <person name="Granchi Z."/>
            <person name="Peng M."/>
            <person name="De Vries R.P."/>
            <person name="Grigoriev I."/>
            <person name="Riley R."/>
            <person name="Hilden K."/>
        </authorList>
    </citation>
    <scope>NUCLEOTIDE SEQUENCE [LARGE SCALE GENOMIC DNA]</scope>
    <source>
        <strain evidence="2 3">FBCC735</strain>
    </source>
</reference>
<dbReference type="OrthoDB" id="3171058at2759"/>
<dbReference type="EMBL" id="MNAD01001011">
    <property type="protein sequence ID" value="OJT08776.1"/>
    <property type="molecule type" value="Genomic_DNA"/>
</dbReference>
<feature type="region of interest" description="Disordered" evidence="1">
    <location>
        <begin position="556"/>
        <end position="580"/>
    </location>
</feature>
<feature type="compositionally biased region" description="Polar residues" evidence="1">
    <location>
        <begin position="57"/>
        <end position="83"/>
    </location>
</feature>
<proteinExistence type="predicted"/>
<comment type="caution">
    <text evidence="2">The sequence shown here is derived from an EMBL/GenBank/DDBJ whole genome shotgun (WGS) entry which is preliminary data.</text>
</comment>
<evidence type="ECO:0000313" key="2">
    <source>
        <dbReference type="EMBL" id="OJT08776.1"/>
    </source>
</evidence>
<accession>A0A1M2VMI0</accession>
<dbReference type="Proteomes" id="UP000184267">
    <property type="component" value="Unassembled WGS sequence"/>
</dbReference>
<organism evidence="2 3">
    <name type="scientific">Trametes pubescens</name>
    <name type="common">White-rot fungus</name>
    <dbReference type="NCBI Taxonomy" id="154538"/>
    <lineage>
        <taxon>Eukaryota</taxon>
        <taxon>Fungi</taxon>
        <taxon>Dikarya</taxon>
        <taxon>Basidiomycota</taxon>
        <taxon>Agaricomycotina</taxon>
        <taxon>Agaricomycetes</taxon>
        <taxon>Polyporales</taxon>
        <taxon>Polyporaceae</taxon>
        <taxon>Trametes</taxon>
    </lineage>
</organism>
<feature type="region of interest" description="Disordered" evidence="1">
    <location>
        <begin position="21"/>
        <end position="90"/>
    </location>
</feature>
<dbReference type="AlphaFoldDB" id="A0A1M2VMI0"/>
<sequence>MSAIADESPPDYDVLRRCPLPVLPPAAVGPPDLAAARTCTPAPGPPASVAPPDDSNIRASASQSPPNSGTSDGSAVGVTSTVSPPRADHTSLPPELWLEIFRYATHVPRARTIAPADPFTPERPANYAWGVNSPIQSMRTKCALVRVCRVWRARATELLYGHVVLGSARRVQLFCRTLVESHEAERKNIVVGEDSATAMGHGRWVRHLEVRRWAKMTPSAQYWQCVVRSVFLCPRLRVFSGIWLDPLPQGVPAALEQYLPSTLQELYWQQDRVIAAAGELPILTTAFLSKFSSLRVLDLRKICMLDAERSIQDVKFAALTLPHVAYLALPTCPLLLRFAGLQDMPALRYFILDADGGPRNVWAPWVAKELAGFLEHHGSKLTTVELLPTVTQSFRPGPVCISAFLSPTACPNLDTLVFDCREKALCPSSAALAGITDRDAREAAERGAAAASAGTTGAAAPLLEAAHPRLRRVGLRGTGISRLYPNKPSQAQAHLAVLAGCRALFPALEVVRTLGFLVGTSTDPFAPDVFIWWTERFERVGVDLQDGEGVVWLLEEEEKKEKGPEKEKEGQRGTAESADVAVEAQKFAEENLKVSDEEDAKAASTA</sequence>
<evidence type="ECO:0008006" key="4">
    <source>
        <dbReference type="Google" id="ProtNLM"/>
    </source>
</evidence>
<dbReference type="OMA" id="PDVFIWW"/>
<name>A0A1M2VMI0_TRAPU</name>
<feature type="compositionally biased region" description="Basic and acidic residues" evidence="1">
    <location>
        <begin position="557"/>
        <end position="571"/>
    </location>
</feature>
<evidence type="ECO:0000256" key="1">
    <source>
        <dbReference type="SAM" id="MobiDB-lite"/>
    </source>
</evidence>
<keyword evidence="3" id="KW-1185">Reference proteome</keyword>
<evidence type="ECO:0000313" key="3">
    <source>
        <dbReference type="Proteomes" id="UP000184267"/>
    </source>
</evidence>
<gene>
    <name evidence="2" type="ORF">TRAPUB_282</name>
</gene>